<feature type="domain" description="EthD" evidence="2">
    <location>
        <begin position="23"/>
        <end position="117"/>
    </location>
</feature>
<comment type="similarity">
    <text evidence="1">Belongs to the tpcK family.</text>
</comment>
<evidence type="ECO:0000259" key="2">
    <source>
        <dbReference type="Pfam" id="PF07110"/>
    </source>
</evidence>
<dbReference type="Proteomes" id="UP001276659">
    <property type="component" value="Unassembled WGS sequence"/>
</dbReference>
<dbReference type="Gene3D" id="3.30.70.100">
    <property type="match status" value="1"/>
</dbReference>
<dbReference type="Pfam" id="PF07110">
    <property type="entry name" value="EthD"/>
    <property type="match status" value="1"/>
</dbReference>
<organism evidence="3 4">
    <name type="scientific">Lepraria neglecta</name>
    <dbReference type="NCBI Taxonomy" id="209136"/>
    <lineage>
        <taxon>Eukaryota</taxon>
        <taxon>Fungi</taxon>
        <taxon>Dikarya</taxon>
        <taxon>Ascomycota</taxon>
        <taxon>Pezizomycotina</taxon>
        <taxon>Lecanoromycetes</taxon>
        <taxon>OSLEUM clade</taxon>
        <taxon>Lecanoromycetidae</taxon>
        <taxon>Lecanorales</taxon>
        <taxon>Lecanorineae</taxon>
        <taxon>Stereocaulaceae</taxon>
        <taxon>Lepraria</taxon>
    </lineage>
</organism>
<dbReference type="EMBL" id="JASNWA010000010">
    <property type="protein sequence ID" value="KAK3167805.1"/>
    <property type="molecule type" value="Genomic_DNA"/>
</dbReference>
<dbReference type="InterPro" id="IPR009799">
    <property type="entry name" value="EthD_dom"/>
</dbReference>
<keyword evidence="4" id="KW-1185">Reference proteome</keyword>
<protein>
    <recommendedName>
        <fullName evidence="2">EthD domain-containing protein</fullName>
    </recommendedName>
</protein>
<evidence type="ECO:0000313" key="3">
    <source>
        <dbReference type="EMBL" id="KAK3167805.1"/>
    </source>
</evidence>
<evidence type="ECO:0000256" key="1">
    <source>
        <dbReference type="ARBA" id="ARBA00005986"/>
    </source>
</evidence>
<dbReference type="SUPFAM" id="SSF54909">
    <property type="entry name" value="Dimeric alpha+beta barrel"/>
    <property type="match status" value="1"/>
</dbReference>
<comment type="caution">
    <text evidence="3">The sequence shown here is derived from an EMBL/GenBank/DDBJ whole genome shotgun (WGS) entry which is preliminary data.</text>
</comment>
<dbReference type="InterPro" id="IPR011008">
    <property type="entry name" value="Dimeric_a/b-barrel"/>
</dbReference>
<sequence>MGSMGQEPQRLLCWTVCAYREAGTNEEDYHRYMSEVHAPLVKDLMVRYGMIRWSMTYNTSSTKPLMAQIAGPQFNSFADYDCIVTAVFPEVQKFVKMKADPFFKERVMPDHENLADTKRSRHGELAFPLREYLN</sequence>
<accession>A0AAD9YY81</accession>
<proteinExistence type="inferred from homology"/>
<dbReference type="GO" id="GO:0016491">
    <property type="term" value="F:oxidoreductase activity"/>
    <property type="evidence" value="ECO:0007669"/>
    <property type="project" value="InterPro"/>
</dbReference>
<name>A0AAD9YY81_9LECA</name>
<dbReference type="AlphaFoldDB" id="A0AAD9YY81"/>
<gene>
    <name evidence="3" type="ORF">OEA41_004251</name>
</gene>
<evidence type="ECO:0000313" key="4">
    <source>
        <dbReference type="Proteomes" id="UP001276659"/>
    </source>
</evidence>
<reference evidence="3" key="1">
    <citation type="submission" date="2022-11" db="EMBL/GenBank/DDBJ databases">
        <title>Chromosomal genome sequence assembly and mating type (MAT) locus characterization of the leprose asexual lichenized fungus Lepraria neglecta (Nyl.) Erichsen.</title>
        <authorList>
            <person name="Allen J.L."/>
            <person name="Pfeffer B."/>
        </authorList>
    </citation>
    <scope>NUCLEOTIDE SEQUENCE</scope>
    <source>
        <strain evidence="3">Allen 5258</strain>
    </source>
</reference>